<reference evidence="2 3" key="1">
    <citation type="submission" date="2018-08" db="EMBL/GenBank/DDBJ databases">
        <title>Genomic Encyclopedia of Archaeal and Bacterial Type Strains, Phase II (KMG-II): from individual species to whole genera.</title>
        <authorList>
            <person name="Goeker M."/>
        </authorList>
    </citation>
    <scope>NUCLEOTIDE SEQUENCE [LARGE SCALE GENOMIC DNA]</scope>
    <source>
        <strain evidence="2 3">DSM 45791</strain>
    </source>
</reference>
<accession>A0A3E0I0W6</accession>
<dbReference type="EMBL" id="QUNO01000003">
    <property type="protein sequence ID" value="REH52190.1"/>
    <property type="molecule type" value="Genomic_DNA"/>
</dbReference>
<dbReference type="AlphaFoldDB" id="A0A3E0I0W6"/>
<evidence type="ECO:0000259" key="1">
    <source>
        <dbReference type="Pfam" id="PF01636"/>
    </source>
</evidence>
<dbReference type="Pfam" id="PF01636">
    <property type="entry name" value="APH"/>
    <property type="match status" value="1"/>
</dbReference>
<dbReference type="PANTHER" id="PTHR21310">
    <property type="entry name" value="AMINOGLYCOSIDE PHOSPHOTRANSFERASE-RELATED-RELATED"/>
    <property type="match status" value="1"/>
</dbReference>
<dbReference type="CDD" id="cd05155">
    <property type="entry name" value="APH_ChoK_like_1"/>
    <property type="match status" value="1"/>
</dbReference>
<dbReference type="InterPro" id="IPR051678">
    <property type="entry name" value="AGP_Transferase"/>
</dbReference>
<keyword evidence="3" id="KW-1185">Reference proteome</keyword>
<dbReference type="Proteomes" id="UP000256269">
    <property type="component" value="Unassembled WGS sequence"/>
</dbReference>
<dbReference type="Gene3D" id="3.30.200.20">
    <property type="entry name" value="Phosphorylase Kinase, domain 1"/>
    <property type="match status" value="1"/>
</dbReference>
<dbReference type="Gene3D" id="3.90.1200.10">
    <property type="match status" value="1"/>
</dbReference>
<sequence length="303" mass="32986">MALTVALSQYVAMRMHADEIDIDSGLVRRLLAAQFPHWADLPIERVDSSGTDNAMYRLGSELAVRLPRRQFVADGLRKEQHWPAVLAPQLPVEVPVPVAVGEPDDDFPFPWAVLRWIDGRNPVVGALADPEALALDLAEFVQALRKIDPTGGPAQSRGVPLGSPGRDALTREAISQLHDDIDTGEALALWDRAITLPEPPGVFWSHGDLSPGNVLVRDGRLSAVIDFGGVGIGDPTVDLVVAWNLLPADARSVFRAELDVDDDTWERGRAWAMSIALVQLPYYRDTNPGLSANSRHVLSEVLG</sequence>
<gene>
    <name evidence="2" type="ORF">BCF44_103642</name>
</gene>
<comment type="caution">
    <text evidence="2">The sequence shown here is derived from an EMBL/GenBank/DDBJ whole genome shotgun (WGS) entry which is preliminary data.</text>
</comment>
<feature type="domain" description="Aminoglycoside phosphotransferase" evidence="1">
    <location>
        <begin position="47"/>
        <end position="271"/>
    </location>
</feature>
<proteinExistence type="predicted"/>
<evidence type="ECO:0000313" key="2">
    <source>
        <dbReference type="EMBL" id="REH52190.1"/>
    </source>
</evidence>
<dbReference type="GO" id="GO:0016301">
    <property type="term" value="F:kinase activity"/>
    <property type="evidence" value="ECO:0007669"/>
    <property type="project" value="UniProtKB-KW"/>
</dbReference>
<dbReference type="InterPro" id="IPR011009">
    <property type="entry name" value="Kinase-like_dom_sf"/>
</dbReference>
<evidence type="ECO:0000313" key="3">
    <source>
        <dbReference type="Proteomes" id="UP000256269"/>
    </source>
</evidence>
<keyword evidence="2" id="KW-0808">Transferase</keyword>
<dbReference type="InterPro" id="IPR002575">
    <property type="entry name" value="Aminoglycoside_PTrfase"/>
</dbReference>
<name>A0A3E0I0W6_9PSEU</name>
<protein>
    <submittedName>
        <fullName evidence="2">Aminoglycoside phosphotransferase (APT) family kinase protein</fullName>
    </submittedName>
</protein>
<organism evidence="2 3">
    <name type="scientific">Kutzneria buriramensis</name>
    <dbReference type="NCBI Taxonomy" id="1045776"/>
    <lineage>
        <taxon>Bacteria</taxon>
        <taxon>Bacillati</taxon>
        <taxon>Actinomycetota</taxon>
        <taxon>Actinomycetes</taxon>
        <taxon>Pseudonocardiales</taxon>
        <taxon>Pseudonocardiaceae</taxon>
        <taxon>Kutzneria</taxon>
    </lineage>
</organism>
<dbReference type="SUPFAM" id="SSF56112">
    <property type="entry name" value="Protein kinase-like (PK-like)"/>
    <property type="match status" value="1"/>
</dbReference>
<dbReference type="PANTHER" id="PTHR21310:SF42">
    <property type="entry name" value="BIFUNCTIONAL AAC_APH"/>
    <property type="match status" value="1"/>
</dbReference>
<keyword evidence="2" id="KW-0418">Kinase</keyword>